<comment type="subcellular location">
    <subcellularLocation>
        <location evidence="1">Cell inner membrane</location>
        <topology evidence="1">Multi-pass membrane protein</topology>
    </subcellularLocation>
</comment>
<dbReference type="InterPro" id="IPR017850">
    <property type="entry name" value="Alkaline_phosphatase_core_sf"/>
</dbReference>
<feature type="non-terminal residue" evidence="5">
    <location>
        <position position="1"/>
    </location>
</feature>
<evidence type="ECO:0000256" key="1">
    <source>
        <dbReference type="ARBA" id="ARBA00004429"/>
    </source>
</evidence>
<dbReference type="Pfam" id="PF00884">
    <property type="entry name" value="Sulfatase"/>
    <property type="match status" value="1"/>
</dbReference>
<evidence type="ECO:0000256" key="2">
    <source>
        <dbReference type="SAM" id="Phobius"/>
    </source>
</evidence>
<feature type="domain" description="Sulfatase N-terminal" evidence="3">
    <location>
        <begin position="151"/>
        <end position="181"/>
    </location>
</feature>
<dbReference type="PANTHER" id="PTHR30443:SF3">
    <property type="entry name" value="KDO(2)-LIPID A PHOSPHOETHANOLAMINE 7''-TRANSFERASE"/>
    <property type="match status" value="1"/>
</dbReference>
<keyword evidence="2" id="KW-0812">Transmembrane</keyword>
<dbReference type="InterPro" id="IPR012549">
    <property type="entry name" value="EptA-like_N"/>
</dbReference>
<feature type="domain" description="Phosphoethanolamine transferase N-terminal" evidence="4">
    <location>
        <begin position="2"/>
        <end position="72"/>
    </location>
</feature>
<dbReference type="GO" id="GO:0005886">
    <property type="term" value="C:plasma membrane"/>
    <property type="evidence" value="ECO:0007669"/>
    <property type="project" value="UniProtKB-SubCell"/>
</dbReference>
<comment type="caution">
    <text evidence="5">The sequence shown here is derived from an EMBL/GenBank/DDBJ whole genome shotgun (WGS) entry which is preliminary data.</text>
</comment>
<keyword evidence="2" id="KW-0472">Membrane</keyword>
<feature type="non-terminal residue" evidence="5">
    <location>
        <position position="189"/>
    </location>
</feature>
<dbReference type="Gene3D" id="3.40.720.10">
    <property type="entry name" value="Alkaline Phosphatase, subunit A"/>
    <property type="match status" value="1"/>
</dbReference>
<evidence type="ECO:0000313" key="6">
    <source>
        <dbReference type="Proteomes" id="UP000470246"/>
    </source>
</evidence>
<sequence length="189" mass="21239">IGYGIIASVMTTDIDLSKEVVGLHFILWLVAVSTLPLLLIWSNRCRYTLVHQIRTPGKRFRSVAIVLLAGLMVWGPIRLLEVKQKNYERTSGVDMPSYGGVVANSYLPSNWISALGLYAWAQVDESSDNKSLLNPAKKFTYDAPKDIDDTYVVFIIGETTRWDHMGILGYDRDTTPKLAQEKNLVAYRG</sequence>
<dbReference type="EMBL" id="JAAGWF010000091">
    <property type="protein sequence ID" value="NEK60752.1"/>
    <property type="molecule type" value="Genomic_DNA"/>
</dbReference>
<dbReference type="GO" id="GO:0009244">
    <property type="term" value="P:lipopolysaccharide core region biosynthetic process"/>
    <property type="evidence" value="ECO:0007669"/>
    <property type="project" value="TreeGrafter"/>
</dbReference>
<dbReference type="Proteomes" id="UP000470246">
    <property type="component" value="Unassembled WGS sequence"/>
</dbReference>
<dbReference type="Pfam" id="PF08019">
    <property type="entry name" value="EptA_B_N"/>
    <property type="match status" value="1"/>
</dbReference>
<dbReference type="InterPro" id="IPR040423">
    <property type="entry name" value="PEA_transferase"/>
</dbReference>
<evidence type="ECO:0000313" key="5">
    <source>
        <dbReference type="EMBL" id="NEK60752.1"/>
    </source>
</evidence>
<accession>A0A7K3W7D6</accession>
<feature type="transmembrane region" description="Helical" evidence="2">
    <location>
        <begin position="62"/>
        <end position="80"/>
    </location>
</feature>
<dbReference type="GO" id="GO:0009245">
    <property type="term" value="P:lipid A biosynthetic process"/>
    <property type="evidence" value="ECO:0007669"/>
    <property type="project" value="TreeGrafter"/>
</dbReference>
<keyword evidence="2" id="KW-1133">Transmembrane helix</keyword>
<dbReference type="AlphaFoldDB" id="A0A7K3W7D6"/>
<dbReference type="PANTHER" id="PTHR30443">
    <property type="entry name" value="INNER MEMBRANE PROTEIN"/>
    <property type="match status" value="1"/>
</dbReference>
<evidence type="ECO:0000259" key="4">
    <source>
        <dbReference type="Pfam" id="PF08019"/>
    </source>
</evidence>
<dbReference type="GO" id="GO:0043838">
    <property type="term" value="F:phosphatidylethanolamine:Kdo2-lipid A phosphoethanolamine transferase activity"/>
    <property type="evidence" value="ECO:0007669"/>
    <property type="project" value="TreeGrafter"/>
</dbReference>
<protein>
    <submittedName>
        <fullName evidence="5">DUF1705 domain-containing protein</fullName>
    </submittedName>
</protein>
<name>A0A7K3W7D6_9ACTN</name>
<organism evidence="5 6">
    <name type="scientific">Geodermatophilus sabuli</name>
    <dbReference type="NCBI Taxonomy" id="1564158"/>
    <lineage>
        <taxon>Bacteria</taxon>
        <taxon>Bacillati</taxon>
        <taxon>Actinomycetota</taxon>
        <taxon>Actinomycetes</taxon>
        <taxon>Geodermatophilales</taxon>
        <taxon>Geodermatophilaceae</taxon>
        <taxon>Geodermatophilus</taxon>
    </lineage>
</organism>
<reference evidence="5 6" key="1">
    <citation type="submission" date="2020-02" db="EMBL/GenBank/DDBJ databases">
        <title>Geodermatophilus sabuli CPCC 205279 I12A-02694.</title>
        <authorList>
            <person name="Jiang Z."/>
        </authorList>
    </citation>
    <scope>NUCLEOTIDE SEQUENCE [LARGE SCALE GENOMIC DNA]</scope>
    <source>
        <strain evidence="5 6">I12A-02694</strain>
    </source>
</reference>
<evidence type="ECO:0000259" key="3">
    <source>
        <dbReference type="Pfam" id="PF00884"/>
    </source>
</evidence>
<gene>
    <name evidence="5" type="ORF">GCU56_23155</name>
</gene>
<dbReference type="InterPro" id="IPR000917">
    <property type="entry name" value="Sulfatase_N"/>
</dbReference>
<proteinExistence type="predicted"/>
<keyword evidence="6" id="KW-1185">Reference proteome</keyword>
<feature type="transmembrane region" description="Helical" evidence="2">
    <location>
        <begin position="20"/>
        <end position="41"/>
    </location>
</feature>